<comment type="caution">
    <text evidence="2">The sequence shown here is derived from an EMBL/GenBank/DDBJ whole genome shotgun (WGS) entry which is preliminary data.</text>
</comment>
<dbReference type="EMBL" id="JBHSAQ010000016">
    <property type="protein sequence ID" value="MFC3960178.1"/>
    <property type="molecule type" value="Genomic_DNA"/>
</dbReference>
<gene>
    <name evidence="2" type="ORF">ACFOUR_17600</name>
</gene>
<feature type="compositionally biased region" description="Low complexity" evidence="1">
    <location>
        <begin position="124"/>
        <end position="136"/>
    </location>
</feature>
<evidence type="ECO:0000313" key="3">
    <source>
        <dbReference type="Proteomes" id="UP001595846"/>
    </source>
</evidence>
<dbReference type="AlphaFoldDB" id="A0ABD5NSW7"/>
<dbReference type="Pfam" id="PF24332">
    <property type="entry name" value="DUF7500"/>
    <property type="match status" value="1"/>
</dbReference>
<feature type="compositionally biased region" description="Basic and acidic residues" evidence="1">
    <location>
        <begin position="53"/>
        <end position="71"/>
    </location>
</feature>
<reference evidence="2 3" key="1">
    <citation type="journal article" date="2019" name="Int. J. Syst. Evol. Microbiol.">
        <title>The Global Catalogue of Microorganisms (GCM) 10K type strain sequencing project: providing services to taxonomists for standard genome sequencing and annotation.</title>
        <authorList>
            <consortium name="The Broad Institute Genomics Platform"/>
            <consortium name="The Broad Institute Genome Sequencing Center for Infectious Disease"/>
            <person name="Wu L."/>
            <person name="Ma J."/>
        </authorList>
    </citation>
    <scope>NUCLEOTIDE SEQUENCE [LARGE SCALE GENOMIC DNA]</scope>
    <source>
        <strain evidence="2 3">IBRC-M 10256</strain>
    </source>
</reference>
<feature type="compositionally biased region" description="Basic and acidic residues" evidence="1">
    <location>
        <begin position="19"/>
        <end position="37"/>
    </location>
</feature>
<dbReference type="InterPro" id="IPR055923">
    <property type="entry name" value="DUF7500"/>
</dbReference>
<dbReference type="Proteomes" id="UP001595846">
    <property type="component" value="Unassembled WGS sequence"/>
</dbReference>
<sequence>MTPDRSDDGVLDPEDLVLDPEHVDRIEDNRFVVRPDDTDGGPSADGSSPRLGPAEEVRLSDVDGSSRDPRDGSSASPNPITDADGPTLGSGPEPAGTPESEPADAPASETAGASVTDPSSETGADPTDALAADPAPHGVDISLKTDGAVARHRSTSTDVREVFADMMAWYASQLGDDVTPMEALEVLVATTDLDERA</sequence>
<keyword evidence="3" id="KW-1185">Reference proteome</keyword>
<feature type="compositionally biased region" description="Polar residues" evidence="1">
    <location>
        <begin position="111"/>
        <end position="122"/>
    </location>
</feature>
<organism evidence="2 3">
    <name type="scientific">Halovivax cerinus</name>
    <dbReference type="NCBI Taxonomy" id="1487865"/>
    <lineage>
        <taxon>Archaea</taxon>
        <taxon>Methanobacteriati</taxon>
        <taxon>Methanobacteriota</taxon>
        <taxon>Stenosarchaea group</taxon>
        <taxon>Halobacteria</taxon>
        <taxon>Halobacteriales</taxon>
        <taxon>Natrialbaceae</taxon>
        <taxon>Halovivax</taxon>
    </lineage>
</organism>
<accession>A0ABD5NSW7</accession>
<protein>
    <submittedName>
        <fullName evidence="2">Uncharacterized protein</fullName>
    </submittedName>
</protein>
<name>A0ABD5NSW7_9EURY</name>
<feature type="region of interest" description="Disordered" evidence="1">
    <location>
        <begin position="1"/>
        <end position="141"/>
    </location>
</feature>
<evidence type="ECO:0000256" key="1">
    <source>
        <dbReference type="SAM" id="MobiDB-lite"/>
    </source>
</evidence>
<evidence type="ECO:0000313" key="2">
    <source>
        <dbReference type="EMBL" id="MFC3960178.1"/>
    </source>
</evidence>
<dbReference type="GeneID" id="73901540"/>
<feature type="compositionally biased region" description="Acidic residues" evidence="1">
    <location>
        <begin position="9"/>
        <end position="18"/>
    </location>
</feature>
<dbReference type="RefSeq" id="WP_256532457.1">
    <property type="nucleotide sequence ID" value="NZ_CP101824.1"/>
</dbReference>
<proteinExistence type="predicted"/>